<dbReference type="GO" id="GO:0045944">
    <property type="term" value="P:positive regulation of transcription by RNA polymerase II"/>
    <property type="evidence" value="ECO:0007669"/>
    <property type="project" value="TreeGrafter"/>
</dbReference>
<protein>
    <recommendedName>
        <fullName evidence="6">MYND-type domain-containing protein</fullName>
    </recommendedName>
</protein>
<evidence type="ECO:0000259" key="6">
    <source>
        <dbReference type="PROSITE" id="PS50865"/>
    </source>
</evidence>
<keyword evidence="8" id="KW-1185">Reference proteome</keyword>
<evidence type="ECO:0000256" key="5">
    <source>
        <dbReference type="SAM" id="MobiDB-lite"/>
    </source>
</evidence>
<evidence type="ECO:0000256" key="3">
    <source>
        <dbReference type="ARBA" id="ARBA00022833"/>
    </source>
</evidence>
<dbReference type="AlphaFoldDB" id="A0A0D2K2N1"/>
<feature type="compositionally biased region" description="Low complexity" evidence="5">
    <location>
        <begin position="517"/>
        <end position="534"/>
    </location>
</feature>
<feature type="region of interest" description="Disordered" evidence="5">
    <location>
        <begin position="684"/>
        <end position="741"/>
    </location>
</feature>
<dbReference type="GO" id="GO:0016592">
    <property type="term" value="C:mediator complex"/>
    <property type="evidence" value="ECO:0007669"/>
    <property type="project" value="TreeGrafter"/>
</dbReference>
<accession>A0A0D2K2N1</accession>
<dbReference type="SUPFAM" id="SSF144232">
    <property type="entry name" value="HIT/MYND zinc finger-like"/>
    <property type="match status" value="1"/>
</dbReference>
<evidence type="ECO:0000313" key="7">
    <source>
        <dbReference type="EMBL" id="KIZ04808.1"/>
    </source>
</evidence>
<dbReference type="PROSITE" id="PS50865">
    <property type="entry name" value="ZF_MYND_2"/>
    <property type="match status" value="1"/>
</dbReference>
<evidence type="ECO:0000256" key="4">
    <source>
        <dbReference type="PROSITE-ProRule" id="PRU00134"/>
    </source>
</evidence>
<dbReference type="InterPro" id="IPR051647">
    <property type="entry name" value="Mediator_comp_sub12"/>
</dbReference>
<dbReference type="EMBL" id="KK100603">
    <property type="protein sequence ID" value="KIZ04808.1"/>
    <property type="molecule type" value="Genomic_DNA"/>
</dbReference>
<dbReference type="InterPro" id="IPR002893">
    <property type="entry name" value="Znf_MYND"/>
</dbReference>
<organism evidence="7 8">
    <name type="scientific">Monoraphidium neglectum</name>
    <dbReference type="NCBI Taxonomy" id="145388"/>
    <lineage>
        <taxon>Eukaryota</taxon>
        <taxon>Viridiplantae</taxon>
        <taxon>Chlorophyta</taxon>
        <taxon>core chlorophytes</taxon>
        <taxon>Chlorophyceae</taxon>
        <taxon>CS clade</taxon>
        <taxon>Sphaeropleales</taxon>
        <taxon>Selenastraceae</taxon>
        <taxon>Monoraphidium</taxon>
    </lineage>
</organism>
<feature type="compositionally biased region" description="Low complexity" evidence="5">
    <location>
        <begin position="684"/>
        <end position="693"/>
    </location>
</feature>
<gene>
    <name evidence="7" type="ORF">MNEG_3145</name>
</gene>
<keyword evidence="1" id="KW-0479">Metal-binding</keyword>
<feature type="region of interest" description="Disordered" evidence="5">
    <location>
        <begin position="517"/>
        <end position="540"/>
    </location>
</feature>
<dbReference type="GO" id="GO:0003713">
    <property type="term" value="F:transcription coactivator activity"/>
    <property type="evidence" value="ECO:0007669"/>
    <property type="project" value="TreeGrafter"/>
</dbReference>
<dbReference type="PANTHER" id="PTHR46007:SF8">
    <property type="entry name" value="C2H2-TYPE DOMAIN-CONTAINING PROTEIN"/>
    <property type="match status" value="1"/>
</dbReference>
<sequence length="801" mass="83068">MEAALRQLLSCVDSGRRDAASAALVRLQHACRAAAETGCAAAVEVPGERSLDRLLRHLSLAGGSARATKADFNTSLTANRALLILLNVRAVADAFLTEGRVAALVDTLEALDGGEEGGSGGREGISELRLWLLTANLAAAALHLGLQRNGPTGGDVDGGGGPINPAQLALAGVIARPAAVRVLVRAAHTQLSSELSAGDLLSPLEQAFLAAAFLRERATPAPHDTPSGPSSCAADLFAAARAAWQGADANWLCEALPPLLAMRLEEARQRQGTGPGGEALEPHAALFVALHLCAVVGPLSRALSLHAAAMRAVAACICRSGDIRLARSSLVILTGALDAWPWGHEGAGTALAACCQPDTLGELLRTAALRGTRGGSGVAAGTPANQEMFPTVTDGGCAAQLLASIAAHEALSTRPSSIAAVPATAAAAVASLRNWLEVDGAQMAYGNMPRLHQVCVMVLSVVAGGGADGDAWAATLLRLGARQLLMRAAAELGPRAPEWSAAASAALYAVTHAAHASHQQQQQQPAQGGTTSGLEEGEEEQGAVAALVDAGVYAVPQLLLLAALRPGWRSWLIQEPDILELLSAVAAAPDQGEYSHKALRTLCLLAAGAAPSERLPNFARAVLEVCNERPADVWAGVPELDSDGGAVEEVLGCLAGCHEAGSSVGERAALALTQLRIGKLGLVQPPSQQQQQQQEEEEQDVQQQQQQHQPRPQPQQHQQEDKPSMQQAPNTGHAGAMRTARPHSACAVCGRTAREGAKLRRCAGCGRVTGTRYCSQECCRTDWVVRGHRAVCEAARRGQEP</sequence>
<dbReference type="KEGG" id="mng:MNEG_3145"/>
<evidence type="ECO:0000256" key="2">
    <source>
        <dbReference type="ARBA" id="ARBA00022771"/>
    </source>
</evidence>
<dbReference type="RefSeq" id="XP_013903827.1">
    <property type="nucleotide sequence ID" value="XM_014048373.1"/>
</dbReference>
<dbReference type="GeneID" id="25736023"/>
<evidence type="ECO:0000256" key="1">
    <source>
        <dbReference type="ARBA" id="ARBA00022723"/>
    </source>
</evidence>
<dbReference type="Gene3D" id="6.10.140.2220">
    <property type="match status" value="1"/>
</dbReference>
<evidence type="ECO:0000313" key="8">
    <source>
        <dbReference type="Proteomes" id="UP000054498"/>
    </source>
</evidence>
<dbReference type="PANTHER" id="PTHR46007">
    <property type="entry name" value="MEDIATOR OF RNA POLYMERASE II TRANSCRIPTION SUBUNIT 12"/>
    <property type="match status" value="1"/>
</dbReference>
<keyword evidence="2 4" id="KW-0863">Zinc-finger</keyword>
<feature type="compositionally biased region" description="Low complexity" evidence="5">
    <location>
        <begin position="701"/>
        <end position="717"/>
    </location>
</feature>
<dbReference type="Pfam" id="PF01753">
    <property type="entry name" value="zf-MYND"/>
    <property type="match status" value="1"/>
</dbReference>
<name>A0A0D2K2N1_9CHLO</name>
<proteinExistence type="predicted"/>
<keyword evidence="3" id="KW-0862">Zinc</keyword>
<reference evidence="7 8" key="1">
    <citation type="journal article" date="2013" name="BMC Genomics">
        <title>Reconstruction of the lipid metabolism for the microalga Monoraphidium neglectum from its genome sequence reveals characteristics suitable for biofuel production.</title>
        <authorList>
            <person name="Bogen C."/>
            <person name="Al-Dilaimi A."/>
            <person name="Albersmeier A."/>
            <person name="Wichmann J."/>
            <person name="Grundmann M."/>
            <person name="Rupp O."/>
            <person name="Lauersen K.J."/>
            <person name="Blifernez-Klassen O."/>
            <person name="Kalinowski J."/>
            <person name="Goesmann A."/>
            <person name="Mussgnug J.H."/>
            <person name="Kruse O."/>
        </authorList>
    </citation>
    <scope>NUCLEOTIDE SEQUENCE [LARGE SCALE GENOMIC DNA]</scope>
    <source>
        <strain evidence="7 8">SAG 48.87</strain>
    </source>
</reference>
<feature type="domain" description="MYND-type" evidence="6">
    <location>
        <begin position="746"/>
        <end position="792"/>
    </location>
</feature>
<dbReference type="Proteomes" id="UP000054498">
    <property type="component" value="Unassembled WGS sequence"/>
</dbReference>
<dbReference type="GO" id="GO:0008270">
    <property type="term" value="F:zinc ion binding"/>
    <property type="evidence" value="ECO:0007669"/>
    <property type="project" value="UniProtKB-KW"/>
</dbReference>